<dbReference type="EMBL" id="JANBUN010000396">
    <property type="protein sequence ID" value="KAJ2804088.1"/>
    <property type="molecule type" value="Genomic_DNA"/>
</dbReference>
<reference evidence="1" key="1">
    <citation type="submission" date="2022-07" db="EMBL/GenBank/DDBJ databases">
        <title>Phylogenomic reconstructions and comparative analyses of Kickxellomycotina fungi.</title>
        <authorList>
            <person name="Reynolds N.K."/>
            <person name="Stajich J.E."/>
            <person name="Barry K."/>
            <person name="Grigoriev I.V."/>
            <person name="Crous P."/>
            <person name="Smith M.E."/>
        </authorList>
    </citation>
    <scope>NUCLEOTIDE SEQUENCE</scope>
    <source>
        <strain evidence="1">BCRC 34780</strain>
    </source>
</reference>
<evidence type="ECO:0000313" key="2">
    <source>
        <dbReference type="Proteomes" id="UP001140087"/>
    </source>
</evidence>
<protein>
    <submittedName>
        <fullName evidence="1">Uncharacterized protein</fullName>
    </submittedName>
</protein>
<comment type="caution">
    <text evidence="1">The sequence shown here is derived from an EMBL/GenBank/DDBJ whole genome shotgun (WGS) entry which is preliminary data.</text>
</comment>
<proteinExistence type="predicted"/>
<dbReference type="Proteomes" id="UP001140087">
    <property type="component" value="Unassembled WGS sequence"/>
</dbReference>
<sequence length="440" mass="48174">MPQQSTRAADEDLAMFPRGVVRLTPLQGVPSAAGETLSLAQILDAKHLVAALLTTFVADSDWLLAHIPRTVELTVVADRRASLDKAAASGRLRLVRPEMATPGVQLMHTKLMVLFYAAHMRLVVTTANLLEDEWTMVHNAAFVQDFPLDPSAVFAANEFSRSLAFALHDLHVPHDIIARLNNVDFSAAAARIVTTVPTGGPRARRNMDSYGMLRLADVLREFQRDCGTAASSGTFEPDARLLCVGSSLGRLDMPWLRDLYLCAHGVDPQPLPLWKRRQMAPDDLVDIAVGFHTQAQVDGGRFGPSCGRHVMARRETYDSPTFPRGSLFRVEPRVSGALVHAKAIVARTGTAQKTGWLYIGSHNCTPAAWGRLCYGGEAYFNNYELGVVLPNVEYVGALPSPCRAVWNGETVPLPFALIWEPYARGDTPYFTDPRYLGGAS</sequence>
<evidence type="ECO:0000313" key="1">
    <source>
        <dbReference type="EMBL" id="KAJ2804088.1"/>
    </source>
</evidence>
<name>A0ACC1LB79_9FUNG</name>
<gene>
    <name evidence="1" type="ORF">H4R21_001782</name>
</gene>
<accession>A0ACC1LB79</accession>
<organism evidence="1 2">
    <name type="scientific">Coemansia helicoidea</name>
    <dbReference type="NCBI Taxonomy" id="1286919"/>
    <lineage>
        <taxon>Eukaryota</taxon>
        <taxon>Fungi</taxon>
        <taxon>Fungi incertae sedis</taxon>
        <taxon>Zoopagomycota</taxon>
        <taxon>Kickxellomycotina</taxon>
        <taxon>Kickxellomycetes</taxon>
        <taxon>Kickxellales</taxon>
        <taxon>Kickxellaceae</taxon>
        <taxon>Coemansia</taxon>
    </lineage>
</organism>
<keyword evidence="2" id="KW-1185">Reference proteome</keyword>